<feature type="transmembrane region" description="Helical" evidence="7">
    <location>
        <begin position="12"/>
        <end position="34"/>
    </location>
</feature>
<reference evidence="9" key="2">
    <citation type="submission" date="2014-03" db="EMBL/GenBank/DDBJ databases">
        <authorList>
            <person name="Urmite Genomes"/>
        </authorList>
    </citation>
    <scope>NUCLEOTIDE SEQUENCE</scope>
    <source>
        <strain evidence="9">DSM 44829</strain>
    </source>
</reference>
<dbReference type="PANTHER" id="PTHR23513">
    <property type="entry name" value="INTEGRAL MEMBRANE EFFLUX PROTEIN-RELATED"/>
    <property type="match status" value="1"/>
</dbReference>
<protein>
    <submittedName>
        <fullName evidence="9">H+ Antiporter protein</fullName>
    </submittedName>
</protein>
<dbReference type="eggNOG" id="COG2814">
    <property type="taxonomic scope" value="Bacteria"/>
</dbReference>
<dbReference type="InterPro" id="IPR020846">
    <property type="entry name" value="MFS_dom"/>
</dbReference>
<dbReference type="GO" id="GO:0022857">
    <property type="term" value="F:transmembrane transporter activity"/>
    <property type="evidence" value="ECO:0007669"/>
    <property type="project" value="InterPro"/>
</dbReference>
<dbReference type="PROSITE" id="PS50850">
    <property type="entry name" value="MFS"/>
    <property type="match status" value="1"/>
</dbReference>
<dbReference type="RefSeq" id="WP_084172582.1">
    <property type="nucleotide sequence ID" value="NZ_CCBB010000002.1"/>
</dbReference>
<dbReference type="InterPro" id="IPR036259">
    <property type="entry name" value="MFS_trans_sf"/>
</dbReference>
<feature type="transmembrane region" description="Helical" evidence="7">
    <location>
        <begin position="340"/>
        <end position="365"/>
    </location>
</feature>
<feature type="transmembrane region" description="Helical" evidence="7">
    <location>
        <begin position="371"/>
        <end position="389"/>
    </location>
</feature>
<reference evidence="9" key="1">
    <citation type="submission" date="2014-03" db="EMBL/GenBank/DDBJ databases">
        <title>Draft Genome Sequence of Mycobacterium cosmeticum DSM 44829.</title>
        <authorList>
            <person name="Croce O."/>
            <person name="Robert C."/>
            <person name="Raoult D."/>
            <person name="Drancourt M."/>
        </authorList>
    </citation>
    <scope>NUCLEOTIDE SEQUENCE [LARGE SCALE GENOMIC DNA]</scope>
    <source>
        <strain evidence="9">DSM 44829</strain>
    </source>
</reference>
<keyword evidence="5 7" id="KW-0472">Membrane</keyword>
<evidence type="ECO:0000256" key="4">
    <source>
        <dbReference type="ARBA" id="ARBA00022989"/>
    </source>
</evidence>
<dbReference type="EMBL" id="CCBB010000002">
    <property type="protein sequence ID" value="CDO08496.1"/>
    <property type="molecule type" value="Genomic_DNA"/>
</dbReference>
<evidence type="ECO:0000256" key="6">
    <source>
        <dbReference type="SAM" id="MobiDB-lite"/>
    </source>
</evidence>
<feature type="transmembrane region" description="Helical" evidence="7">
    <location>
        <begin position="99"/>
        <end position="125"/>
    </location>
</feature>
<dbReference type="GO" id="GO:0005886">
    <property type="term" value="C:plasma membrane"/>
    <property type="evidence" value="ECO:0007669"/>
    <property type="project" value="UniProtKB-SubCell"/>
</dbReference>
<sequence length="417" mass="42625">MILRHPVFRRLYTAQVTALAGTGLLTVALGLLAFDLAGGAAGAVLSTALAIKMVAYVFAAPVMSGLTARLPRKAVLAGADIVRAVVALALPWVDQVWQIYLLVFVLQAASATFTPTFQSVIADVLPDERQYTRALALSRLAYDLEALLSPLLAAALLTVITYHGLFAGTGAGFLVSLALVLGTAIPRQPATGASAPLLSRISMGTRIMLRSSELRSLLAMNVVVASATGLVVVNTVVYVRGRLGGGNADVALLLACYGAGSMALALLIPVVLGRVADRTVMLGGAVLAAAGLVATAILLATGSVGWPALTVLWIVLGAATSMINTPAGRLLRRNAGEHRTAVFTAQFSLSHAGFLITYPVAGWVGAAVDQAATAGILAILATFAAIAAVRMAGTARRGGTADEQGSTPARTEALAGP</sequence>
<keyword evidence="3 7" id="KW-0812">Transmembrane</keyword>
<feature type="transmembrane region" description="Helical" evidence="7">
    <location>
        <begin position="306"/>
        <end position="328"/>
    </location>
</feature>
<name>W9B0X1_MYCCO</name>
<dbReference type="Pfam" id="PF07690">
    <property type="entry name" value="MFS_1"/>
    <property type="match status" value="1"/>
</dbReference>
<dbReference type="AlphaFoldDB" id="W9B0X1"/>
<dbReference type="InterPro" id="IPR011701">
    <property type="entry name" value="MFS"/>
</dbReference>
<feature type="transmembrane region" description="Helical" evidence="7">
    <location>
        <begin position="40"/>
        <end position="62"/>
    </location>
</feature>
<gene>
    <name evidence="9" type="ORF">BN977_03315</name>
</gene>
<feature type="transmembrane region" description="Helical" evidence="7">
    <location>
        <begin position="218"/>
        <end position="239"/>
    </location>
</feature>
<dbReference type="STRING" id="258533.BN977_03315"/>
<proteinExistence type="predicted"/>
<comment type="caution">
    <text evidence="9">The sequence shown here is derived from an EMBL/GenBank/DDBJ whole genome shotgun (WGS) entry which is preliminary data.</text>
</comment>
<dbReference type="SUPFAM" id="SSF103473">
    <property type="entry name" value="MFS general substrate transporter"/>
    <property type="match status" value="1"/>
</dbReference>
<evidence type="ECO:0000256" key="1">
    <source>
        <dbReference type="ARBA" id="ARBA00004651"/>
    </source>
</evidence>
<feature type="region of interest" description="Disordered" evidence="6">
    <location>
        <begin position="397"/>
        <end position="417"/>
    </location>
</feature>
<dbReference type="PANTHER" id="PTHR23513:SF6">
    <property type="entry name" value="MAJOR FACILITATOR SUPERFAMILY ASSOCIATED DOMAIN-CONTAINING PROTEIN"/>
    <property type="match status" value="1"/>
</dbReference>
<keyword evidence="2" id="KW-1003">Cell membrane</keyword>
<evidence type="ECO:0000256" key="5">
    <source>
        <dbReference type="ARBA" id="ARBA00023136"/>
    </source>
</evidence>
<keyword evidence="10" id="KW-1185">Reference proteome</keyword>
<organism evidence="9 10">
    <name type="scientific">Mycolicibacterium cosmeticum</name>
    <dbReference type="NCBI Taxonomy" id="258533"/>
    <lineage>
        <taxon>Bacteria</taxon>
        <taxon>Bacillati</taxon>
        <taxon>Actinomycetota</taxon>
        <taxon>Actinomycetes</taxon>
        <taxon>Mycobacteriales</taxon>
        <taxon>Mycobacteriaceae</taxon>
        <taxon>Mycolicibacterium</taxon>
    </lineage>
</organism>
<evidence type="ECO:0000256" key="2">
    <source>
        <dbReference type="ARBA" id="ARBA00022475"/>
    </source>
</evidence>
<keyword evidence="4 7" id="KW-1133">Transmembrane helix</keyword>
<dbReference type="Proteomes" id="UP000028870">
    <property type="component" value="Unassembled WGS sequence"/>
</dbReference>
<evidence type="ECO:0000256" key="7">
    <source>
        <dbReference type="SAM" id="Phobius"/>
    </source>
</evidence>
<dbReference type="OrthoDB" id="4368225at2"/>
<feature type="transmembrane region" description="Helical" evidence="7">
    <location>
        <begin position="251"/>
        <end position="272"/>
    </location>
</feature>
<comment type="subcellular location">
    <subcellularLocation>
        <location evidence="1">Cell membrane</location>
        <topology evidence="1">Multi-pass membrane protein</topology>
    </subcellularLocation>
</comment>
<feature type="domain" description="Major facilitator superfamily (MFS) profile" evidence="8">
    <location>
        <begin position="1"/>
        <end position="396"/>
    </location>
</feature>
<feature type="transmembrane region" description="Helical" evidence="7">
    <location>
        <begin position="279"/>
        <end position="300"/>
    </location>
</feature>
<evidence type="ECO:0000313" key="10">
    <source>
        <dbReference type="Proteomes" id="UP000028870"/>
    </source>
</evidence>
<accession>W9B0X1</accession>
<dbReference type="Gene3D" id="1.20.1250.20">
    <property type="entry name" value="MFS general substrate transporter like domains"/>
    <property type="match status" value="1"/>
</dbReference>
<evidence type="ECO:0000259" key="8">
    <source>
        <dbReference type="PROSITE" id="PS50850"/>
    </source>
</evidence>
<evidence type="ECO:0000313" key="9">
    <source>
        <dbReference type="EMBL" id="CDO08496.1"/>
    </source>
</evidence>
<evidence type="ECO:0000256" key="3">
    <source>
        <dbReference type="ARBA" id="ARBA00022692"/>
    </source>
</evidence>